<dbReference type="Proteomes" id="UP000316801">
    <property type="component" value="Unassembled WGS sequence"/>
</dbReference>
<comment type="caution">
    <text evidence="2">The sequence shown here is derived from an EMBL/GenBank/DDBJ whole genome shotgun (WGS) entry which is preliminary data.</text>
</comment>
<keyword evidence="1" id="KW-0812">Transmembrane</keyword>
<evidence type="ECO:0000313" key="3">
    <source>
        <dbReference type="Proteomes" id="UP000316801"/>
    </source>
</evidence>
<dbReference type="RefSeq" id="WP_143126670.1">
    <property type="nucleotide sequence ID" value="NZ_VJMG01000056.1"/>
</dbReference>
<dbReference type="InterPro" id="IPR014456">
    <property type="entry name" value="UCP010244_IM"/>
</dbReference>
<evidence type="ECO:0000313" key="2">
    <source>
        <dbReference type="EMBL" id="TRL36248.1"/>
    </source>
</evidence>
<feature type="transmembrane region" description="Helical" evidence="1">
    <location>
        <begin position="6"/>
        <end position="29"/>
    </location>
</feature>
<accession>A0A549T2Y3</accession>
<name>A0A549T2Y3_9HYPH</name>
<dbReference type="PIRSF" id="PIRSF010244">
    <property type="entry name" value="UCP010244_imp"/>
    <property type="match status" value="1"/>
</dbReference>
<keyword evidence="1" id="KW-0472">Membrane</keyword>
<proteinExistence type="predicted"/>
<organism evidence="2 3">
    <name type="scientific">Rhizobium straminoryzae</name>
    <dbReference type="NCBI Taxonomy" id="1387186"/>
    <lineage>
        <taxon>Bacteria</taxon>
        <taxon>Pseudomonadati</taxon>
        <taxon>Pseudomonadota</taxon>
        <taxon>Alphaproteobacteria</taxon>
        <taxon>Hyphomicrobiales</taxon>
        <taxon>Rhizobiaceae</taxon>
        <taxon>Rhizobium/Agrobacterium group</taxon>
        <taxon>Rhizobium</taxon>
    </lineage>
</organism>
<keyword evidence="1" id="KW-1133">Transmembrane helix</keyword>
<dbReference type="AlphaFoldDB" id="A0A549T2Y3"/>
<sequence length="187" mass="19911">MLKVLLAILTGLVGAGLLHLVIILALPYYSERDAYSRVLREGPSFEFHVLGPGRDPAGLGRTDPFLDIAVCAFDLDEGPVQLTASGEVPFWSLATFDAASNETFSINDRTAVDGALDVILATPVQATRLRKAQAPTLAQSIIVETQQTQGYAVLRAMAPQASFRPQTSEFLNGAGCLPLSAAPQTAR</sequence>
<reference evidence="2 3" key="1">
    <citation type="submission" date="2019-07" db="EMBL/GenBank/DDBJ databases">
        <title>Ln-dependent methylotrophs.</title>
        <authorList>
            <person name="Tani A."/>
        </authorList>
    </citation>
    <scope>NUCLEOTIDE SEQUENCE [LARGE SCALE GENOMIC DNA]</scope>
    <source>
        <strain evidence="2 3">SM12</strain>
    </source>
</reference>
<protein>
    <submittedName>
        <fullName evidence="2">DUF1254 domain-containing protein</fullName>
    </submittedName>
</protein>
<keyword evidence="3" id="KW-1185">Reference proteome</keyword>
<evidence type="ECO:0000256" key="1">
    <source>
        <dbReference type="SAM" id="Phobius"/>
    </source>
</evidence>
<dbReference type="EMBL" id="VJMG01000056">
    <property type="protein sequence ID" value="TRL36248.1"/>
    <property type="molecule type" value="Genomic_DNA"/>
</dbReference>
<gene>
    <name evidence="2" type="ORF">FNA46_18405</name>
</gene>